<keyword evidence="4 7" id="KW-1133">Transmembrane helix</keyword>
<dbReference type="GO" id="GO:0022857">
    <property type="term" value="F:transmembrane transporter activity"/>
    <property type="evidence" value="ECO:0007669"/>
    <property type="project" value="InterPro"/>
</dbReference>
<dbReference type="EMBL" id="MU853623">
    <property type="protein sequence ID" value="KAK4140773.1"/>
    <property type="molecule type" value="Genomic_DNA"/>
</dbReference>
<dbReference type="AlphaFoldDB" id="A0AAN6UX67"/>
<feature type="region of interest" description="Disordered" evidence="6">
    <location>
        <begin position="347"/>
        <end position="375"/>
    </location>
</feature>
<evidence type="ECO:0000256" key="1">
    <source>
        <dbReference type="ARBA" id="ARBA00004141"/>
    </source>
</evidence>
<sequence>MSSISNIRLQIWVLGLIRATEAIAWSSIFPYAYFMIQSFNVPEHDIAFYSAALIALFTLGEFLTGIVWARVSDKIGRKPTMLMGTFCGFVTVLTLGFSRSVGVAMASRAFGGLLNPNVGLVQTSTGELASKEQRPKAFSLVTFIRSVGDLIGPVLGGLLADPATLYPSVFPQNSLWTSYPYLLPNLVVGMLQALTFILTFFVLQETHPGMSRPSQATPGHSVVQAFTRFFSRRDKHPETTTYTPLLHGDPTGLEAQQGPTEDDPLLDQQQQQQTLGNDARTYSDSAFDPSNPHSPPPPNPAAPKPPSPFRAFPPQVILQVLALSLLPFHKIASDSLTSTFLALDANDPNDNEPASGAGAATTTTPRGTPLPHSQRGFGFDTRMIGIIFLTEAIFRVLIQPTAIPWFVSKLGALRPFHWVLELYPAMYIFTPFLPQLPSPFGVVLLLLDLWTKVALSSVGYICSAVLITNTSPSSEALARINGAAASFSCLARSAGLLLSGGLFGAGLQLGYLQIPFWTLGAVALVGAIEAGFLVDHS</sequence>
<evidence type="ECO:0000256" key="5">
    <source>
        <dbReference type="ARBA" id="ARBA00023136"/>
    </source>
</evidence>
<dbReference type="PANTHER" id="PTHR23504:SF15">
    <property type="entry name" value="MAJOR FACILITATOR SUPERFAMILY (MFS) PROFILE DOMAIN-CONTAINING PROTEIN"/>
    <property type="match status" value="1"/>
</dbReference>
<keyword evidence="5 7" id="KW-0472">Membrane</keyword>
<protein>
    <submittedName>
        <fullName evidence="9">Protein zinc induced facilitator-LIKE 1</fullName>
    </submittedName>
</protein>
<feature type="compositionally biased region" description="Pro residues" evidence="6">
    <location>
        <begin position="292"/>
        <end position="308"/>
    </location>
</feature>
<dbReference type="Gene3D" id="1.20.1250.20">
    <property type="entry name" value="MFS general substrate transporter like domains"/>
    <property type="match status" value="1"/>
</dbReference>
<feature type="transmembrane region" description="Helical" evidence="7">
    <location>
        <begin position="489"/>
        <end position="508"/>
    </location>
</feature>
<dbReference type="PANTHER" id="PTHR23504">
    <property type="entry name" value="MAJOR FACILITATOR SUPERFAMILY DOMAIN-CONTAINING PROTEIN 10"/>
    <property type="match status" value="1"/>
</dbReference>
<dbReference type="Proteomes" id="UP001302676">
    <property type="component" value="Unassembled WGS sequence"/>
</dbReference>
<dbReference type="SUPFAM" id="SSF103473">
    <property type="entry name" value="MFS general substrate transporter"/>
    <property type="match status" value="1"/>
</dbReference>
<feature type="transmembrane region" description="Helical" evidence="7">
    <location>
        <begin position="181"/>
        <end position="203"/>
    </location>
</feature>
<dbReference type="PROSITE" id="PS50850">
    <property type="entry name" value="MFS"/>
    <property type="match status" value="1"/>
</dbReference>
<feature type="transmembrane region" description="Helical" evidence="7">
    <location>
        <begin position="383"/>
        <end position="407"/>
    </location>
</feature>
<keyword evidence="2" id="KW-0813">Transport</keyword>
<dbReference type="RefSeq" id="XP_062634144.1">
    <property type="nucleotide sequence ID" value="XM_062781821.1"/>
</dbReference>
<feature type="transmembrane region" description="Helical" evidence="7">
    <location>
        <begin position="427"/>
        <end position="447"/>
    </location>
</feature>
<feature type="transmembrane region" description="Helical" evidence="7">
    <location>
        <begin position="12"/>
        <end position="34"/>
    </location>
</feature>
<organism evidence="9 10">
    <name type="scientific">Dichotomopilus funicola</name>
    <dbReference type="NCBI Taxonomy" id="1934379"/>
    <lineage>
        <taxon>Eukaryota</taxon>
        <taxon>Fungi</taxon>
        <taxon>Dikarya</taxon>
        <taxon>Ascomycota</taxon>
        <taxon>Pezizomycotina</taxon>
        <taxon>Sordariomycetes</taxon>
        <taxon>Sordariomycetidae</taxon>
        <taxon>Sordariales</taxon>
        <taxon>Chaetomiaceae</taxon>
        <taxon>Dichotomopilus</taxon>
    </lineage>
</organism>
<feature type="transmembrane region" description="Helical" evidence="7">
    <location>
        <begin position="81"/>
        <end position="98"/>
    </location>
</feature>
<evidence type="ECO:0000259" key="8">
    <source>
        <dbReference type="PROSITE" id="PS50850"/>
    </source>
</evidence>
<dbReference type="GeneID" id="87818434"/>
<keyword evidence="10" id="KW-1185">Reference proteome</keyword>
<dbReference type="InterPro" id="IPR020846">
    <property type="entry name" value="MFS_dom"/>
</dbReference>
<dbReference type="InterPro" id="IPR036259">
    <property type="entry name" value="MFS_trans_sf"/>
</dbReference>
<keyword evidence="3 7" id="KW-0812">Transmembrane</keyword>
<evidence type="ECO:0000256" key="3">
    <source>
        <dbReference type="ARBA" id="ARBA00022692"/>
    </source>
</evidence>
<evidence type="ECO:0000256" key="7">
    <source>
        <dbReference type="SAM" id="Phobius"/>
    </source>
</evidence>
<dbReference type="InterPro" id="IPR011701">
    <property type="entry name" value="MFS"/>
</dbReference>
<proteinExistence type="predicted"/>
<comment type="subcellular location">
    <subcellularLocation>
        <location evidence="1">Membrane</location>
        <topology evidence="1">Multi-pass membrane protein</topology>
    </subcellularLocation>
</comment>
<dbReference type="Pfam" id="PF07690">
    <property type="entry name" value="MFS_1"/>
    <property type="match status" value="1"/>
</dbReference>
<evidence type="ECO:0000256" key="6">
    <source>
        <dbReference type="SAM" id="MobiDB-lite"/>
    </source>
</evidence>
<evidence type="ECO:0000313" key="10">
    <source>
        <dbReference type="Proteomes" id="UP001302676"/>
    </source>
</evidence>
<feature type="compositionally biased region" description="Low complexity" evidence="6">
    <location>
        <begin position="353"/>
        <end position="371"/>
    </location>
</feature>
<feature type="compositionally biased region" description="Polar residues" evidence="6">
    <location>
        <begin position="274"/>
        <end position="284"/>
    </location>
</feature>
<evidence type="ECO:0000256" key="2">
    <source>
        <dbReference type="ARBA" id="ARBA00022448"/>
    </source>
</evidence>
<feature type="domain" description="Major facilitator superfamily (MFS) profile" evidence="8">
    <location>
        <begin position="1"/>
        <end position="207"/>
    </location>
</feature>
<accession>A0AAN6UX67</accession>
<dbReference type="GO" id="GO:0016020">
    <property type="term" value="C:membrane"/>
    <property type="evidence" value="ECO:0007669"/>
    <property type="project" value="UniProtKB-SubCell"/>
</dbReference>
<evidence type="ECO:0000256" key="4">
    <source>
        <dbReference type="ARBA" id="ARBA00022989"/>
    </source>
</evidence>
<reference evidence="9" key="1">
    <citation type="journal article" date="2023" name="Mol. Phylogenet. Evol.">
        <title>Genome-scale phylogeny and comparative genomics of the fungal order Sordariales.</title>
        <authorList>
            <person name="Hensen N."/>
            <person name="Bonometti L."/>
            <person name="Westerberg I."/>
            <person name="Brannstrom I.O."/>
            <person name="Guillou S."/>
            <person name="Cros-Aarteil S."/>
            <person name="Calhoun S."/>
            <person name="Haridas S."/>
            <person name="Kuo A."/>
            <person name="Mondo S."/>
            <person name="Pangilinan J."/>
            <person name="Riley R."/>
            <person name="LaButti K."/>
            <person name="Andreopoulos B."/>
            <person name="Lipzen A."/>
            <person name="Chen C."/>
            <person name="Yan M."/>
            <person name="Daum C."/>
            <person name="Ng V."/>
            <person name="Clum A."/>
            <person name="Steindorff A."/>
            <person name="Ohm R.A."/>
            <person name="Martin F."/>
            <person name="Silar P."/>
            <person name="Natvig D.O."/>
            <person name="Lalanne C."/>
            <person name="Gautier V."/>
            <person name="Ament-Velasquez S.L."/>
            <person name="Kruys A."/>
            <person name="Hutchinson M.I."/>
            <person name="Powell A.J."/>
            <person name="Barry K."/>
            <person name="Miller A.N."/>
            <person name="Grigoriev I.V."/>
            <person name="Debuchy R."/>
            <person name="Gladieux P."/>
            <person name="Hiltunen Thoren M."/>
            <person name="Johannesson H."/>
        </authorList>
    </citation>
    <scope>NUCLEOTIDE SEQUENCE</scope>
    <source>
        <strain evidence="9">CBS 141.50</strain>
    </source>
</reference>
<name>A0AAN6UX67_9PEZI</name>
<comment type="caution">
    <text evidence="9">The sequence shown here is derived from an EMBL/GenBank/DDBJ whole genome shotgun (WGS) entry which is preliminary data.</text>
</comment>
<reference evidence="9" key="2">
    <citation type="submission" date="2023-05" db="EMBL/GenBank/DDBJ databases">
        <authorList>
            <consortium name="Lawrence Berkeley National Laboratory"/>
            <person name="Steindorff A."/>
            <person name="Hensen N."/>
            <person name="Bonometti L."/>
            <person name="Westerberg I."/>
            <person name="Brannstrom I.O."/>
            <person name="Guillou S."/>
            <person name="Cros-Aarteil S."/>
            <person name="Calhoun S."/>
            <person name="Haridas S."/>
            <person name="Kuo A."/>
            <person name="Mondo S."/>
            <person name="Pangilinan J."/>
            <person name="Riley R."/>
            <person name="Labutti K."/>
            <person name="Andreopoulos B."/>
            <person name="Lipzen A."/>
            <person name="Chen C."/>
            <person name="Yanf M."/>
            <person name="Daum C."/>
            <person name="Ng V."/>
            <person name="Clum A."/>
            <person name="Ohm R."/>
            <person name="Martin F."/>
            <person name="Silar P."/>
            <person name="Natvig D."/>
            <person name="Lalanne C."/>
            <person name="Gautier V."/>
            <person name="Ament-Velasquez S.L."/>
            <person name="Kruys A."/>
            <person name="Hutchinson M.I."/>
            <person name="Powell A.J."/>
            <person name="Barry K."/>
            <person name="Miller A.N."/>
            <person name="Grigoriev I.V."/>
            <person name="Debuchy R."/>
            <person name="Gladieux P."/>
            <person name="Thoren M.H."/>
            <person name="Johannesson H."/>
        </authorList>
    </citation>
    <scope>NUCLEOTIDE SEQUENCE</scope>
    <source>
        <strain evidence="9">CBS 141.50</strain>
    </source>
</reference>
<feature type="transmembrane region" description="Helical" evidence="7">
    <location>
        <begin position="514"/>
        <end position="534"/>
    </location>
</feature>
<feature type="region of interest" description="Disordered" evidence="6">
    <location>
        <begin position="237"/>
        <end position="310"/>
    </location>
</feature>
<feature type="transmembrane region" description="Helical" evidence="7">
    <location>
        <begin position="46"/>
        <end position="69"/>
    </location>
</feature>
<gene>
    <name evidence="9" type="ORF">C8A04DRAFT_31642</name>
</gene>
<evidence type="ECO:0000313" key="9">
    <source>
        <dbReference type="EMBL" id="KAK4140773.1"/>
    </source>
</evidence>